<dbReference type="RefSeq" id="WP_141268615.1">
    <property type="nucleotide sequence ID" value="NZ_BJLH01000001.1"/>
</dbReference>
<protein>
    <submittedName>
        <fullName evidence="2">Hydrolase</fullName>
    </submittedName>
</protein>
<dbReference type="Pfam" id="PF00857">
    <property type="entry name" value="Isochorismatase"/>
    <property type="match status" value="1"/>
</dbReference>
<sequence length="179" mass="19448">MLEKDNTGLIVVDVQGELARLVHDSEALISNCMKLIKGAQVLGLPVIVLEQNSQKLGSTVEEIVALIDDLKPIEKWAFNGCESANLVEVVKAHNLDTWLVCGIEAHICVYQTAIGLAGLGYNVELVSDCVSSRTLENKHLGITRIKESGVAVTGLEMSLYELVGDCRASEFKSILDLIR</sequence>
<evidence type="ECO:0000313" key="3">
    <source>
        <dbReference type="Proteomes" id="UP000318242"/>
    </source>
</evidence>
<dbReference type="EMBL" id="BJLH01000001">
    <property type="protein sequence ID" value="GEA59088.1"/>
    <property type="molecule type" value="Genomic_DNA"/>
</dbReference>
<dbReference type="InterPro" id="IPR050993">
    <property type="entry name" value="Isochorismatase_domain"/>
</dbReference>
<dbReference type="Proteomes" id="UP000318242">
    <property type="component" value="Unassembled WGS sequence"/>
</dbReference>
<reference evidence="2 3" key="1">
    <citation type="submission" date="2019-06" db="EMBL/GenBank/DDBJ databases">
        <title>Whole genome shotgun sequence of Vibrio comitans NBRC 102076.</title>
        <authorList>
            <person name="Hosoyama A."/>
            <person name="Uohara A."/>
            <person name="Ohji S."/>
            <person name="Ichikawa N."/>
        </authorList>
    </citation>
    <scope>NUCLEOTIDE SEQUENCE [LARGE SCALE GENOMIC DNA]</scope>
    <source>
        <strain evidence="2 3">NBRC 102076</strain>
    </source>
</reference>
<keyword evidence="3" id="KW-1185">Reference proteome</keyword>
<dbReference type="PANTHER" id="PTHR14119">
    <property type="entry name" value="HYDROLASE"/>
    <property type="match status" value="1"/>
</dbReference>
<dbReference type="PANTHER" id="PTHR14119:SF3">
    <property type="entry name" value="ISOCHORISMATASE DOMAIN-CONTAINING PROTEIN 2"/>
    <property type="match status" value="1"/>
</dbReference>
<dbReference type="AlphaFoldDB" id="A0A4Y3IJH1"/>
<dbReference type="InterPro" id="IPR036380">
    <property type="entry name" value="Isochorismatase-like_sf"/>
</dbReference>
<dbReference type="OrthoDB" id="9796958at2"/>
<evidence type="ECO:0000313" key="2">
    <source>
        <dbReference type="EMBL" id="GEA59088.1"/>
    </source>
</evidence>
<dbReference type="InterPro" id="IPR000868">
    <property type="entry name" value="Isochorismatase-like_dom"/>
</dbReference>
<gene>
    <name evidence="2" type="ORF">VCO01S_02810</name>
</gene>
<proteinExistence type="predicted"/>
<accession>A0A4Y3IJH1</accession>
<keyword evidence="2" id="KW-0378">Hydrolase</keyword>
<dbReference type="GO" id="GO:0016787">
    <property type="term" value="F:hydrolase activity"/>
    <property type="evidence" value="ECO:0007669"/>
    <property type="project" value="UniProtKB-KW"/>
</dbReference>
<name>A0A4Y3IJH1_9VIBR</name>
<feature type="domain" description="Isochorismatase-like" evidence="1">
    <location>
        <begin position="8"/>
        <end position="156"/>
    </location>
</feature>
<evidence type="ECO:0000259" key="1">
    <source>
        <dbReference type="Pfam" id="PF00857"/>
    </source>
</evidence>
<organism evidence="2 3">
    <name type="scientific">Vibrio comitans NBRC 102076</name>
    <dbReference type="NCBI Taxonomy" id="1219078"/>
    <lineage>
        <taxon>Bacteria</taxon>
        <taxon>Pseudomonadati</taxon>
        <taxon>Pseudomonadota</taxon>
        <taxon>Gammaproteobacteria</taxon>
        <taxon>Vibrionales</taxon>
        <taxon>Vibrionaceae</taxon>
        <taxon>Vibrio</taxon>
    </lineage>
</organism>
<dbReference type="SUPFAM" id="SSF52499">
    <property type="entry name" value="Isochorismatase-like hydrolases"/>
    <property type="match status" value="1"/>
</dbReference>
<comment type="caution">
    <text evidence="2">The sequence shown here is derived from an EMBL/GenBank/DDBJ whole genome shotgun (WGS) entry which is preliminary data.</text>
</comment>
<dbReference type="Gene3D" id="3.40.50.850">
    <property type="entry name" value="Isochorismatase-like"/>
    <property type="match status" value="1"/>
</dbReference>